<dbReference type="AlphaFoldDB" id="A0A1H5I836"/>
<dbReference type="InterPro" id="IPR003754">
    <property type="entry name" value="4pyrrol_synth_uPrphyn_synth"/>
</dbReference>
<gene>
    <name evidence="2" type="ORF">SAMN04488034_101354</name>
</gene>
<dbReference type="PANTHER" id="PTHR12390">
    <property type="entry name" value="UROPORPHYRINOGEN III SYNTHASE"/>
    <property type="match status" value="1"/>
</dbReference>
<dbReference type="InterPro" id="IPR036108">
    <property type="entry name" value="4pyrrol_syn_uPrphyn_synt_sf"/>
</dbReference>
<dbReference type="RefSeq" id="WP_093111120.1">
    <property type="nucleotide sequence ID" value="NZ_FNGG01000001.1"/>
</dbReference>
<name>A0A1H5I836_9FLAO</name>
<protein>
    <submittedName>
        <fullName evidence="2">Uroporphyrinogen-III synthase</fullName>
    </submittedName>
</protein>
<dbReference type="Proteomes" id="UP000199448">
    <property type="component" value="Unassembled WGS sequence"/>
</dbReference>
<evidence type="ECO:0000259" key="1">
    <source>
        <dbReference type="Pfam" id="PF02602"/>
    </source>
</evidence>
<reference evidence="2 3" key="1">
    <citation type="submission" date="2016-10" db="EMBL/GenBank/DDBJ databases">
        <authorList>
            <person name="de Groot N.N."/>
        </authorList>
    </citation>
    <scope>NUCLEOTIDE SEQUENCE [LARGE SCALE GENOMIC DNA]</scope>
    <source>
        <strain evidence="2 3">DSM 23553</strain>
    </source>
</reference>
<dbReference type="Pfam" id="PF02602">
    <property type="entry name" value="HEM4"/>
    <property type="match status" value="1"/>
</dbReference>
<accession>A0A1H5I836</accession>
<dbReference type="Gene3D" id="3.40.50.10090">
    <property type="match status" value="2"/>
</dbReference>
<dbReference type="SUPFAM" id="SSF69618">
    <property type="entry name" value="HemD-like"/>
    <property type="match status" value="1"/>
</dbReference>
<dbReference type="OrthoDB" id="1523900at2"/>
<sequence>MKHLLSTKKLEPHQKELLLNAGFSVVEKDFISIIPLDFQLNTVPENLIFTSKNAVKAILKQPGLKELQEKKVFAVGDKTSDFLEQNGFTVSETTNYGNDLAHKIVAEHKKEKFLFFCGKKRNPDLPEKLKKNNVSMEEIAVYDTVFSSTKIDRIFDGVLFFSPSGVKSYCSLNDISSSTAFCIGTTTASEAKKHTKNIIVAAKPSIENVIVQVVKHFKN</sequence>
<dbReference type="GO" id="GO:0004852">
    <property type="term" value="F:uroporphyrinogen-III synthase activity"/>
    <property type="evidence" value="ECO:0007669"/>
    <property type="project" value="InterPro"/>
</dbReference>
<feature type="domain" description="Tetrapyrrole biosynthesis uroporphyrinogen III synthase" evidence="1">
    <location>
        <begin position="15"/>
        <end position="209"/>
    </location>
</feature>
<dbReference type="GO" id="GO:0006780">
    <property type="term" value="P:uroporphyrinogen III biosynthetic process"/>
    <property type="evidence" value="ECO:0007669"/>
    <property type="project" value="InterPro"/>
</dbReference>
<dbReference type="EMBL" id="FNUG01000001">
    <property type="protein sequence ID" value="SEE36289.1"/>
    <property type="molecule type" value="Genomic_DNA"/>
</dbReference>
<organism evidence="2 3">
    <name type="scientific">Salinimicrobium catena</name>
    <dbReference type="NCBI Taxonomy" id="390640"/>
    <lineage>
        <taxon>Bacteria</taxon>
        <taxon>Pseudomonadati</taxon>
        <taxon>Bacteroidota</taxon>
        <taxon>Flavobacteriia</taxon>
        <taxon>Flavobacteriales</taxon>
        <taxon>Flavobacteriaceae</taxon>
        <taxon>Salinimicrobium</taxon>
    </lineage>
</organism>
<evidence type="ECO:0000313" key="3">
    <source>
        <dbReference type="Proteomes" id="UP000199448"/>
    </source>
</evidence>
<dbReference type="STRING" id="390640.SAMN04488034_101354"/>
<proteinExistence type="predicted"/>
<keyword evidence="3" id="KW-1185">Reference proteome</keyword>
<dbReference type="CDD" id="cd06578">
    <property type="entry name" value="HemD"/>
    <property type="match status" value="1"/>
</dbReference>
<dbReference type="GO" id="GO:0005829">
    <property type="term" value="C:cytosol"/>
    <property type="evidence" value="ECO:0007669"/>
    <property type="project" value="TreeGrafter"/>
</dbReference>
<evidence type="ECO:0000313" key="2">
    <source>
        <dbReference type="EMBL" id="SEE36289.1"/>
    </source>
</evidence>
<dbReference type="InterPro" id="IPR039793">
    <property type="entry name" value="UROS/Hem4"/>
</dbReference>
<dbReference type="PANTHER" id="PTHR12390:SF0">
    <property type="entry name" value="UROPORPHYRINOGEN-III SYNTHASE"/>
    <property type="match status" value="1"/>
</dbReference>